<dbReference type="EMBL" id="AP022642">
    <property type="protein sequence ID" value="BCA26923.1"/>
    <property type="molecule type" value="Genomic_DNA"/>
</dbReference>
<reference evidence="5 6" key="1">
    <citation type="journal article" date="2020" name="Microbiol. Resour. Announc.">
        <title>Complete genome sequence of Pseudomonas otitidis strain MrB4, isolated from Lake Biwa in Japan.</title>
        <authorList>
            <person name="Miyazaki K."/>
            <person name="Hase E."/>
            <person name="Maruya T."/>
        </authorList>
    </citation>
    <scope>NUCLEOTIDE SEQUENCE [LARGE SCALE GENOMIC DNA]</scope>
    <source>
        <strain evidence="5 6">MrB4</strain>
    </source>
</reference>
<dbReference type="Proteomes" id="UP000501237">
    <property type="component" value="Chromosome"/>
</dbReference>
<keyword evidence="2" id="KW-0238">DNA-binding</keyword>
<dbReference type="Pfam" id="PF12833">
    <property type="entry name" value="HTH_18"/>
    <property type="match status" value="1"/>
</dbReference>
<keyword evidence="3" id="KW-0804">Transcription</keyword>
<dbReference type="PROSITE" id="PS01124">
    <property type="entry name" value="HTH_ARAC_FAMILY_2"/>
    <property type="match status" value="1"/>
</dbReference>
<name>A0A679G9U8_9GAMM</name>
<dbReference type="InterPro" id="IPR009057">
    <property type="entry name" value="Homeodomain-like_sf"/>
</dbReference>
<dbReference type="Pfam" id="PF12625">
    <property type="entry name" value="Arabinose_bd"/>
    <property type="match status" value="1"/>
</dbReference>
<dbReference type="KEGG" id="poj:PtoMrB4_09000"/>
<keyword evidence="1" id="KW-0805">Transcription regulation</keyword>
<dbReference type="GO" id="GO:0000976">
    <property type="term" value="F:transcription cis-regulatory region binding"/>
    <property type="evidence" value="ECO:0007669"/>
    <property type="project" value="TreeGrafter"/>
</dbReference>
<protein>
    <submittedName>
        <fullName evidence="5">AraC family transcriptional regulator</fullName>
    </submittedName>
</protein>
<dbReference type="PANTHER" id="PTHR47894">
    <property type="entry name" value="HTH-TYPE TRANSCRIPTIONAL REGULATOR GADX"/>
    <property type="match status" value="1"/>
</dbReference>
<dbReference type="AlphaFoldDB" id="A0A679G9U8"/>
<evidence type="ECO:0000313" key="6">
    <source>
        <dbReference type="Proteomes" id="UP000501237"/>
    </source>
</evidence>
<dbReference type="PRINTS" id="PR00032">
    <property type="entry name" value="HTHARAC"/>
</dbReference>
<accession>A0A679G9U8</accession>
<dbReference type="Gene3D" id="1.10.10.60">
    <property type="entry name" value="Homeodomain-like"/>
    <property type="match status" value="1"/>
</dbReference>
<dbReference type="InterPro" id="IPR018060">
    <property type="entry name" value="HTH_AraC"/>
</dbReference>
<dbReference type="GO" id="GO:0003700">
    <property type="term" value="F:DNA-binding transcription factor activity"/>
    <property type="evidence" value="ECO:0007669"/>
    <property type="project" value="InterPro"/>
</dbReference>
<dbReference type="SMART" id="SM00342">
    <property type="entry name" value="HTH_ARAC"/>
    <property type="match status" value="1"/>
</dbReference>
<gene>
    <name evidence="5" type="primary">yesN</name>
    <name evidence="5" type="ORF">PtoMrB4_09000</name>
</gene>
<feature type="domain" description="HTH araC/xylS-type" evidence="4">
    <location>
        <begin position="264"/>
        <end position="362"/>
    </location>
</feature>
<dbReference type="InterPro" id="IPR032687">
    <property type="entry name" value="AraC-type_N"/>
</dbReference>
<evidence type="ECO:0000256" key="2">
    <source>
        <dbReference type="ARBA" id="ARBA00023125"/>
    </source>
</evidence>
<evidence type="ECO:0000256" key="3">
    <source>
        <dbReference type="ARBA" id="ARBA00023163"/>
    </source>
</evidence>
<dbReference type="PANTHER" id="PTHR47894:SF4">
    <property type="entry name" value="HTH-TYPE TRANSCRIPTIONAL REGULATOR GADX"/>
    <property type="match status" value="1"/>
</dbReference>
<evidence type="ECO:0000313" key="5">
    <source>
        <dbReference type="EMBL" id="BCA26923.1"/>
    </source>
</evidence>
<dbReference type="SUPFAM" id="SSF46689">
    <property type="entry name" value="Homeodomain-like"/>
    <property type="match status" value="1"/>
</dbReference>
<organism evidence="5 6">
    <name type="scientific">Metapseudomonas otitidis</name>
    <dbReference type="NCBI Taxonomy" id="319939"/>
    <lineage>
        <taxon>Bacteria</taxon>
        <taxon>Pseudomonadati</taxon>
        <taxon>Pseudomonadota</taxon>
        <taxon>Gammaproteobacteria</taxon>
        <taxon>Pseudomonadales</taxon>
        <taxon>Pseudomonadaceae</taxon>
        <taxon>Metapseudomonas</taxon>
    </lineage>
</organism>
<evidence type="ECO:0000259" key="4">
    <source>
        <dbReference type="PROSITE" id="PS01124"/>
    </source>
</evidence>
<dbReference type="GO" id="GO:0005829">
    <property type="term" value="C:cytosol"/>
    <property type="evidence" value="ECO:0007669"/>
    <property type="project" value="TreeGrafter"/>
</dbReference>
<sequence>MLERVINLRARYPVMSQPLLSSASLQMPPASNVGVLSAAASGLDQFITRQGGDLDLVFGRAGIDPEQLRHPTLSLALPNYCDVLEEAARQSGCDNFGLRYGQQFQPRDLGLLGYVGLFSDTLEEALKNFAGAFPYHQHSTLIRLVDCGECYRFDYQVRHGAILDRRQDAELTLGMALNLLRHVLGPQWAPRAVAFEHERPEEWHEHGDAFGAPVQFGRPCNFMLVPKGDVQGKPMPERDPNLLFLFQDVIHRLGAGANAPSLLEELGTQVRLALSEGEPCLERIAERLEMTPAGLQRRLREQGLCFSQVVERTRRELALHYLRRRQRPISELAPLLGYSETSAFSRAFRRWFGVSPRQWRGEER</sequence>
<evidence type="ECO:0000256" key="1">
    <source>
        <dbReference type="ARBA" id="ARBA00023015"/>
    </source>
</evidence>
<proteinExistence type="predicted"/>
<dbReference type="InterPro" id="IPR020449">
    <property type="entry name" value="Tscrpt_reg_AraC-type_HTH"/>
</dbReference>